<dbReference type="RefSeq" id="WP_307404452.1">
    <property type="nucleotide sequence ID" value="NZ_JAUSUR010000001.1"/>
</dbReference>
<evidence type="ECO:0000259" key="3">
    <source>
        <dbReference type="Pfam" id="PF06030"/>
    </source>
</evidence>
<keyword evidence="6" id="KW-1185">Reference proteome</keyword>
<evidence type="ECO:0000313" key="5">
    <source>
        <dbReference type="EMBL" id="MDQ0359385.1"/>
    </source>
</evidence>
<dbReference type="Proteomes" id="UP001230220">
    <property type="component" value="Unassembled WGS sequence"/>
</dbReference>
<feature type="signal peptide" evidence="2">
    <location>
        <begin position="1"/>
        <end position="30"/>
    </location>
</feature>
<evidence type="ECO:0008006" key="7">
    <source>
        <dbReference type="Google" id="ProtNLM"/>
    </source>
</evidence>
<keyword evidence="1" id="KW-1133">Transmembrane helix</keyword>
<dbReference type="Pfam" id="PF06030">
    <property type="entry name" value="WxLIP_PGBD"/>
    <property type="match status" value="1"/>
</dbReference>
<sequence length="347" mass="38888">MNKITNKIKFLTIISILIASFSIAVTSAYAQSENPITFSVSAIIPENQIDENLSYFDLKMDPEMEQTIQVMITNNSNEEITSYIAVNSASTGINGVIAYSEHGIQDKSMKHSIEEIAVVDTPEVVIPANKSTVVDIQLTMPKESYDGVILGGIYITAESNAENEESSSDGFEIENKIAYALGLKLTETEKQVKPNMNLKTIEPSLEAMRTAVNVKLQNSEPIIMKNVMIDAQIYKKGESEVLHSAKTATAEIAPNSSFDFVVDWENNKIEPGQYRLKMRVEYEDDYWEWDEEFEIKDDTSSSVNDEAINVDDEFPIWIFIIAGVGILSLLLYLAFIFGKRSKKDEDK</sequence>
<evidence type="ECO:0000256" key="2">
    <source>
        <dbReference type="SAM" id="SignalP"/>
    </source>
</evidence>
<feature type="chain" id="PRO_5046549555" description="DUF3324 domain-containing protein" evidence="2">
    <location>
        <begin position="31"/>
        <end position="347"/>
    </location>
</feature>
<proteinExistence type="predicted"/>
<accession>A0ABU0DXV5</accession>
<name>A0ABU0DXV5_9FIRM</name>
<keyword evidence="1" id="KW-0472">Membrane</keyword>
<dbReference type="InterPro" id="IPR010317">
    <property type="entry name" value="WxLIP_PGBD"/>
</dbReference>
<comment type="caution">
    <text evidence="5">The sequence shown here is derived from an EMBL/GenBank/DDBJ whole genome shotgun (WGS) entry which is preliminary data.</text>
</comment>
<evidence type="ECO:0000313" key="6">
    <source>
        <dbReference type="Proteomes" id="UP001230220"/>
    </source>
</evidence>
<gene>
    <name evidence="5" type="ORF">J2S15_000116</name>
</gene>
<protein>
    <recommendedName>
        <fullName evidence="7">DUF3324 domain-containing protein</fullName>
    </recommendedName>
</protein>
<feature type="domain" description="WxL Interacting Protein host binding" evidence="4">
    <location>
        <begin position="169"/>
        <end position="304"/>
    </location>
</feature>
<dbReference type="Pfam" id="PF11797">
    <property type="entry name" value="WxLIP_HBD"/>
    <property type="match status" value="1"/>
</dbReference>
<feature type="domain" description="WxL Interacting Protein peptidoglycan binding" evidence="3">
    <location>
        <begin position="38"/>
        <end position="156"/>
    </location>
</feature>
<keyword evidence="2" id="KW-0732">Signal</keyword>
<reference evidence="5 6" key="1">
    <citation type="submission" date="2023-07" db="EMBL/GenBank/DDBJ databases">
        <title>Genomic Encyclopedia of Type Strains, Phase IV (KMG-IV): sequencing the most valuable type-strain genomes for metagenomic binning, comparative biology and taxonomic classification.</title>
        <authorList>
            <person name="Goeker M."/>
        </authorList>
    </citation>
    <scope>NUCLEOTIDE SEQUENCE [LARGE SCALE GENOMIC DNA]</scope>
    <source>
        <strain evidence="5 6">DSM 16784</strain>
    </source>
</reference>
<dbReference type="EMBL" id="JAUSUR010000001">
    <property type="protein sequence ID" value="MDQ0359385.1"/>
    <property type="molecule type" value="Genomic_DNA"/>
</dbReference>
<organism evidence="5 6">
    <name type="scientific">Breznakia pachnodae</name>
    <dbReference type="NCBI Taxonomy" id="265178"/>
    <lineage>
        <taxon>Bacteria</taxon>
        <taxon>Bacillati</taxon>
        <taxon>Bacillota</taxon>
        <taxon>Erysipelotrichia</taxon>
        <taxon>Erysipelotrichales</taxon>
        <taxon>Erysipelotrichaceae</taxon>
        <taxon>Breznakia</taxon>
    </lineage>
</organism>
<evidence type="ECO:0000256" key="1">
    <source>
        <dbReference type="SAM" id="Phobius"/>
    </source>
</evidence>
<feature type="transmembrane region" description="Helical" evidence="1">
    <location>
        <begin position="314"/>
        <end position="337"/>
    </location>
</feature>
<keyword evidence="1" id="KW-0812">Transmembrane</keyword>
<dbReference type="InterPro" id="IPR021759">
    <property type="entry name" value="WxLIP_HBD"/>
</dbReference>
<evidence type="ECO:0000259" key="4">
    <source>
        <dbReference type="Pfam" id="PF11797"/>
    </source>
</evidence>